<dbReference type="RefSeq" id="WP_380602697.1">
    <property type="nucleotide sequence ID" value="NZ_JBHSDU010000014.1"/>
</dbReference>
<dbReference type="Proteomes" id="UP001595904">
    <property type="component" value="Unassembled WGS sequence"/>
</dbReference>
<dbReference type="CDD" id="cd05233">
    <property type="entry name" value="SDR_c"/>
    <property type="match status" value="1"/>
</dbReference>
<protein>
    <submittedName>
        <fullName evidence="2">SDR family oxidoreductase</fullName>
    </submittedName>
</protein>
<keyword evidence="3" id="KW-1185">Reference proteome</keyword>
<dbReference type="EMBL" id="JBHSDU010000014">
    <property type="protein sequence ID" value="MFC4312903.1"/>
    <property type="molecule type" value="Genomic_DNA"/>
</dbReference>
<dbReference type="PRINTS" id="PR00080">
    <property type="entry name" value="SDRFAMILY"/>
</dbReference>
<evidence type="ECO:0000313" key="2">
    <source>
        <dbReference type="EMBL" id="MFC4312903.1"/>
    </source>
</evidence>
<evidence type="ECO:0000256" key="1">
    <source>
        <dbReference type="ARBA" id="ARBA00006484"/>
    </source>
</evidence>
<dbReference type="Gene3D" id="3.40.50.720">
    <property type="entry name" value="NAD(P)-binding Rossmann-like Domain"/>
    <property type="match status" value="1"/>
</dbReference>
<dbReference type="PRINTS" id="PR00081">
    <property type="entry name" value="GDHRDH"/>
</dbReference>
<gene>
    <name evidence="2" type="ORF">ACFPN2_27715</name>
</gene>
<evidence type="ECO:0000313" key="3">
    <source>
        <dbReference type="Proteomes" id="UP001595904"/>
    </source>
</evidence>
<comment type="caution">
    <text evidence="2">The sequence shown here is derived from an EMBL/GenBank/DDBJ whole genome shotgun (WGS) entry which is preliminary data.</text>
</comment>
<dbReference type="PANTHER" id="PTHR42760:SF40">
    <property type="entry name" value="3-OXOACYL-[ACYL-CARRIER-PROTEIN] REDUCTASE, CHLOROPLASTIC"/>
    <property type="match status" value="1"/>
</dbReference>
<dbReference type="PANTHER" id="PTHR42760">
    <property type="entry name" value="SHORT-CHAIN DEHYDROGENASES/REDUCTASES FAMILY MEMBER"/>
    <property type="match status" value="1"/>
</dbReference>
<sequence length="253" mass="27325">MVRNVVITGAGSGLGRVMRERFLAQGDRVHICDVELDLPVRDTARTDKLRGSVCNVGDVAAVEALFDEVAAWMPHVDVLINNVGIAGARAPVEDVSDDEWRQIIEVNLFGAIRCMRRVLPGMKRAGSGSIINVSTSSVATRPVNRSPYNVSKGAIETLTLSVAREAGPFGVRCNVLRPGMMDNPRMHRVLQRVANDSGKPVDEVLRNELQFVSLRTLVPMQSVADMAVYLSSPAAAHVTGQVIAVDAGAEWES</sequence>
<comment type="similarity">
    <text evidence="1">Belongs to the short-chain dehydrogenases/reductases (SDR) family.</text>
</comment>
<proteinExistence type="inferred from homology"/>
<dbReference type="Pfam" id="PF13561">
    <property type="entry name" value="adh_short_C2"/>
    <property type="match status" value="1"/>
</dbReference>
<dbReference type="InterPro" id="IPR036291">
    <property type="entry name" value="NAD(P)-bd_dom_sf"/>
</dbReference>
<name>A0ABV8T166_9GAMM</name>
<reference evidence="3" key="1">
    <citation type="journal article" date="2019" name="Int. J. Syst. Evol. Microbiol.">
        <title>The Global Catalogue of Microorganisms (GCM) 10K type strain sequencing project: providing services to taxonomists for standard genome sequencing and annotation.</title>
        <authorList>
            <consortium name="The Broad Institute Genomics Platform"/>
            <consortium name="The Broad Institute Genome Sequencing Center for Infectious Disease"/>
            <person name="Wu L."/>
            <person name="Ma J."/>
        </authorList>
    </citation>
    <scope>NUCLEOTIDE SEQUENCE [LARGE SCALE GENOMIC DNA]</scope>
    <source>
        <strain evidence="3">CGMCC 1.10759</strain>
    </source>
</reference>
<accession>A0ABV8T166</accession>
<dbReference type="InterPro" id="IPR002347">
    <property type="entry name" value="SDR_fam"/>
</dbReference>
<organism evidence="2 3">
    <name type="scientific">Steroidobacter flavus</name>
    <dbReference type="NCBI Taxonomy" id="1842136"/>
    <lineage>
        <taxon>Bacteria</taxon>
        <taxon>Pseudomonadati</taxon>
        <taxon>Pseudomonadota</taxon>
        <taxon>Gammaproteobacteria</taxon>
        <taxon>Steroidobacterales</taxon>
        <taxon>Steroidobacteraceae</taxon>
        <taxon>Steroidobacter</taxon>
    </lineage>
</organism>
<dbReference type="SUPFAM" id="SSF51735">
    <property type="entry name" value="NAD(P)-binding Rossmann-fold domains"/>
    <property type="match status" value="1"/>
</dbReference>